<evidence type="ECO:0000313" key="1">
    <source>
        <dbReference type="EMBL" id="SJZ74270.1"/>
    </source>
</evidence>
<protein>
    <submittedName>
        <fullName evidence="1">Uncharacterized protein</fullName>
    </submittedName>
</protein>
<accession>A0A1T4N4I4</accession>
<name>A0A1T4N4I4_9BACT</name>
<dbReference type="AlphaFoldDB" id="A0A1T4N4I4"/>
<dbReference type="RefSeq" id="WP_078776425.1">
    <property type="nucleotide sequence ID" value="NZ_FUWU01000022.1"/>
</dbReference>
<proteinExistence type="predicted"/>
<dbReference type="Proteomes" id="UP000190449">
    <property type="component" value="Unassembled WGS sequence"/>
</dbReference>
<reference evidence="1 2" key="1">
    <citation type="submission" date="2017-02" db="EMBL/GenBank/DDBJ databases">
        <authorList>
            <person name="Peterson S.W."/>
        </authorList>
    </citation>
    <scope>NUCLEOTIDE SEQUENCE [LARGE SCALE GENOMIC DNA]</scope>
    <source>
        <strain evidence="1 2">ATCC 43854</strain>
    </source>
</reference>
<dbReference type="EMBL" id="FUWU01000022">
    <property type="protein sequence ID" value="SJZ74270.1"/>
    <property type="molecule type" value="Genomic_DNA"/>
</dbReference>
<evidence type="ECO:0000313" key="2">
    <source>
        <dbReference type="Proteomes" id="UP000190449"/>
    </source>
</evidence>
<organism evidence="1 2">
    <name type="scientific">Fibrobacter intestinalis</name>
    <dbReference type="NCBI Taxonomy" id="28122"/>
    <lineage>
        <taxon>Bacteria</taxon>
        <taxon>Pseudomonadati</taxon>
        <taxon>Fibrobacterota</taxon>
        <taxon>Fibrobacteria</taxon>
        <taxon>Fibrobacterales</taxon>
        <taxon>Fibrobacteraceae</taxon>
        <taxon>Fibrobacter</taxon>
    </lineage>
</organism>
<sequence length="230" mass="25202">MRKFKDLPMATGRSKTYAGIGHRDLGGFCEPNTGEPVERIMCWLAGELEKLGYTLNSGGALGADSAFEAGVRLPAHKNVFTPADATEETRSIARELHPAHERLQGHALDLYARNTNQIFGRNLDVTVDFVVCYTKDGCETAATRSRESGGTGQAIEMADRKGSPIFNMKNPDWFAKLKKFLNLPFDLPKGALPAVAIPSMQTKPSQKTENTKISVPNARQIKNLLKAAKR</sequence>
<gene>
    <name evidence="1" type="ORF">SAMN02745108_01480</name>
</gene>
<dbReference type="STRING" id="28122.SAMN02745108_01480"/>